<sequence>MWGRVPAAHLRWFLSASVRPGHRELGYIKTSGSRTRAPPAFGPCDSARCRRYASIRFCIRFLGTRTMRRRRTRVVGWRKRKRRMKGRMRGVVGLATSWRMTTRKRRNSVCDSFIHSLGMRILMLALVLFALPFFYPLDKLIDTSRCASYRRRYAPTRRRPPSWALTPASPRKHDVVLRPHGSRVSRYIPVRRAHPHHELLVRRRRAGRQRRGTWDARQQSRRAQDGVVHPPPTERVHLVSLELHSEPERAREGGGQS</sequence>
<gene>
    <name evidence="3" type="ORF">R3P38DRAFT_1708896</name>
</gene>
<dbReference type="EMBL" id="JAWWNJ010000076">
    <property type="protein sequence ID" value="KAK7006427.1"/>
    <property type="molecule type" value="Genomic_DNA"/>
</dbReference>
<protein>
    <submittedName>
        <fullName evidence="3">Uncharacterized protein</fullName>
    </submittedName>
</protein>
<keyword evidence="4" id="KW-1185">Reference proteome</keyword>
<reference evidence="3 4" key="1">
    <citation type="journal article" date="2024" name="J Genomics">
        <title>Draft genome sequencing and assembly of Favolaschia claudopus CIRM-BRFM 2984 isolated from oak limbs.</title>
        <authorList>
            <person name="Navarro D."/>
            <person name="Drula E."/>
            <person name="Chaduli D."/>
            <person name="Cazenave R."/>
            <person name="Ahrendt S."/>
            <person name="Wang J."/>
            <person name="Lipzen A."/>
            <person name="Daum C."/>
            <person name="Barry K."/>
            <person name="Grigoriev I.V."/>
            <person name="Favel A."/>
            <person name="Rosso M.N."/>
            <person name="Martin F."/>
        </authorList>
    </citation>
    <scope>NUCLEOTIDE SEQUENCE [LARGE SCALE GENOMIC DNA]</scope>
    <source>
        <strain evidence="3 4">CIRM-BRFM 2984</strain>
    </source>
</reference>
<evidence type="ECO:0000256" key="2">
    <source>
        <dbReference type="SAM" id="Phobius"/>
    </source>
</evidence>
<proteinExistence type="predicted"/>
<feature type="transmembrane region" description="Helical" evidence="2">
    <location>
        <begin position="113"/>
        <end position="135"/>
    </location>
</feature>
<dbReference type="Proteomes" id="UP001362999">
    <property type="component" value="Unassembled WGS sequence"/>
</dbReference>
<evidence type="ECO:0000313" key="4">
    <source>
        <dbReference type="Proteomes" id="UP001362999"/>
    </source>
</evidence>
<keyword evidence="2" id="KW-0812">Transmembrane</keyword>
<dbReference type="AlphaFoldDB" id="A0AAW0ABB9"/>
<keyword evidence="2" id="KW-1133">Transmembrane helix</keyword>
<name>A0AAW0ABB9_9AGAR</name>
<comment type="caution">
    <text evidence="3">The sequence shown here is derived from an EMBL/GenBank/DDBJ whole genome shotgun (WGS) entry which is preliminary data.</text>
</comment>
<keyword evidence="2" id="KW-0472">Membrane</keyword>
<evidence type="ECO:0000256" key="1">
    <source>
        <dbReference type="SAM" id="MobiDB-lite"/>
    </source>
</evidence>
<accession>A0AAW0ABB9</accession>
<feature type="compositionally biased region" description="Basic residues" evidence="1">
    <location>
        <begin position="202"/>
        <end position="211"/>
    </location>
</feature>
<evidence type="ECO:0000313" key="3">
    <source>
        <dbReference type="EMBL" id="KAK7006427.1"/>
    </source>
</evidence>
<feature type="region of interest" description="Disordered" evidence="1">
    <location>
        <begin position="202"/>
        <end position="233"/>
    </location>
</feature>
<organism evidence="3 4">
    <name type="scientific">Favolaschia claudopus</name>
    <dbReference type="NCBI Taxonomy" id="2862362"/>
    <lineage>
        <taxon>Eukaryota</taxon>
        <taxon>Fungi</taxon>
        <taxon>Dikarya</taxon>
        <taxon>Basidiomycota</taxon>
        <taxon>Agaricomycotina</taxon>
        <taxon>Agaricomycetes</taxon>
        <taxon>Agaricomycetidae</taxon>
        <taxon>Agaricales</taxon>
        <taxon>Marasmiineae</taxon>
        <taxon>Mycenaceae</taxon>
        <taxon>Favolaschia</taxon>
    </lineage>
</organism>